<keyword evidence="3" id="KW-1185">Reference proteome</keyword>
<gene>
    <name evidence="2" type="ORF">FOQG_08391</name>
</gene>
<name>X0D1P4_FUSOX</name>
<evidence type="ECO:0000256" key="1">
    <source>
        <dbReference type="SAM" id="MobiDB-lite"/>
    </source>
</evidence>
<evidence type="ECO:0000313" key="3">
    <source>
        <dbReference type="Proteomes" id="UP000030663"/>
    </source>
</evidence>
<reference evidence="2 3" key="1">
    <citation type="submission" date="2011-11" db="EMBL/GenBank/DDBJ databases">
        <title>The Genome Sequence of Fusarium oxysporum PHW815.</title>
        <authorList>
            <consortium name="The Broad Institute Genome Sequencing Platform"/>
            <person name="Ma L.-J."/>
            <person name="Gale L.R."/>
            <person name="Schwartz D.C."/>
            <person name="Zhou S."/>
            <person name="Corby-Kistler H."/>
            <person name="Young S.K."/>
            <person name="Zeng Q."/>
            <person name="Gargeya S."/>
            <person name="Fitzgerald M."/>
            <person name="Haas B."/>
            <person name="Abouelleil A."/>
            <person name="Alvarado L."/>
            <person name="Arachchi H.M."/>
            <person name="Berlin A."/>
            <person name="Brown A."/>
            <person name="Chapman S.B."/>
            <person name="Chen Z."/>
            <person name="Dunbar C."/>
            <person name="Freedman E."/>
            <person name="Gearin G."/>
            <person name="Goldberg J."/>
            <person name="Griggs A."/>
            <person name="Gujja S."/>
            <person name="Heiman D."/>
            <person name="Howarth C."/>
            <person name="Larson L."/>
            <person name="Lui A."/>
            <person name="MacDonald P.J.P."/>
            <person name="Montmayeur A."/>
            <person name="Murphy C."/>
            <person name="Neiman D."/>
            <person name="Pearson M."/>
            <person name="Priest M."/>
            <person name="Roberts A."/>
            <person name="Saif S."/>
            <person name="Shea T."/>
            <person name="Shenoy N."/>
            <person name="Sisk P."/>
            <person name="Stolte C."/>
            <person name="Sykes S."/>
            <person name="Wortman J."/>
            <person name="Nusbaum C."/>
            <person name="Birren B."/>
        </authorList>
    </citation>
    <scope>NUCLEOTIDE SEQUENCE [LARGE SCALE GENOMIC DNA]</scope>
    <source>
        <strain evidence="2 3">54005</strain>
    </source>
</reference>
<dbReference type="HOGENOM" id="CLU_3377165_0_0_1"/>
<feature type="region of interest" description="Disordered" evidence="1">
    <location>
        <begin position="1"/>
        <end position="34"/>
    </location>
</feature>
<protein>
    <submittedName>
        <fullName evidence="2">Uncharacterized protein</fullName>
    </submittedName>
</protein>
<dbReference type="EMBL" id="JH658380">
    <property type="protein sequence ID" value="EXK88602.1"/>
    <property type="molecule type" value="Genomic_DNA"/>
</dbReference>
<dbReference type="Proteomes" id="UP000030663">
    <property type="component" value="Unassembled WGS sequence"/>
</dbReference>
<dbReference type="AlphaFoldDB" id="X0D1P4"/>
<proteinExistence type="predicted"/>
<sequence>MGRSALTESSSVKSSSAMIDMSETGSSDAGQDME</sequence>
<organism evidence="2 3">
    <name type="scientific">Fusarium oxysporum f. sp. raphani 54005</name>
    <dbReference type="NCBI Taxonomy" id="1089458"/>
    <lineage>
        <taxon>Eukaryota</taxon>
        <taxon>Fungi</taxon>
        <taxon>Dikarya</taxon>
        <taxon>Ascomycota</taxon>
        <taxon>Pezizomycotina</taxon>
        <taxon>Sordariomycetes</taxon>
        <taxon>Hypocreomycetidae</taxon>
        <taxon>Hypocreales</taxon>
        <taxon>Nectriaceae</taxon>
        <taxon>Fusarium</taxon>
        <taxon>Fusarium oxysporum species complex</taxon>
    </lineage>
</organism>
<evidence type="ECO:0000313" key="2">
    <source>
        <dbReference type="EMBL" id="EXK88602.1"/>
    </source>
</evidence>
<accession>X0D1P4</accession>